<reference evidence="1 2" key="1">
    <citation type="journal article" date="2011" name="J. Bacteriol.">
        <title>Genome sequence of Brevibacillus laterosporus LMG 15441, a pathogen of invertebrates.</title>
        <authorList>
            <person name="Djukic M."/>
            <person name="Poehlein A."/>
            <person name="Thurmer A."/>
            <person name="Daniel R."/>
        </authorList>
    </citation>
    <scope>NUCLEOTIDE SEQUENCE [LARGE SCALE GENOMIC DNA]</scope>
    <source>
        <strain evidence="1 2">LMG 15441</strain>
    </source>
</reference>
<dbReference type="Gene3D" id="3.30.470.20">
    <property type="entry name" value="ATP-grasp fold, B domain"/>
    <property type="match status" value="1"/>
</dbReference>
<name>A0A075R9V9_BRELA</name>
<dbReference type="Proteomes" id="UP000005850">
    <property type="component" value="Chromosome"/>
</dbReference>
<protein>
    <submittedName>
        <fullName evidence="1">Endospore coat-associated protein YheD</fullName>
    </submittedName>
</protein>
<dbReference type="EMBL" id="CP007806">
    <property type="protein sequence ID" value="AIG26320.1"/>
    <property type="molecule type" value="Genomic_DNA"/>
</dbReference>
<dbReference type="eggNOG" id="COG0189">
    <property type="taxonomic scope" value="Bacteria"/>
</dbReference>
<sequence length="356" mass="41383">MKKTIIGVLTWRSGRTFAEPGYFKKLFQASKRLGVILYLFSPQDVDKKAKLVQGFYWSRDKGWLSKRFPWPDVVIDRYRYRSDQAFKKYLDFRKRNHMHYANNRLANKWKVHQVLSAEPSMVKWLPETYLYTEERIAKLLGSYSLVYIKPVNGTGGRGIVKVERVGNHYELLGRNDQRKKIKATCKTLMETTKWLDTWKRKDKWIVQQGLHIDLLPARSVDVRLLIQKEETGVWDVTGMGVRIGPIHSATSNLHGGGQAKELASFLESLFGAERAQMIKKECHQLAKRTALTVERHFGRMLELALDIGIDVNGLIWLIEVNPKPGREIFRELGQMKTYQQAIERPIQYAKYLASQQ</sequence>
<gene>
    <name evidence="1" type="primary">yheD_5</name>
    <name evidence="1" type="ORF">BRLA_c019990</name>
</gene>
<dbReference type="InterPro" id="IPR026838">
    <property type="entry name" value="YheC/D"/>
</dbReference>
<dbReference type="AlphaFoldDB" id="A0A075R9V9"/>
<dbReference type="SUPFAM" id="SSF56059">
    <property type="entry name" value="Glutathione synthetase ATP-binding domain-like"/>
    <property type="match status" value="1"/>
</dbReference>
<dbReference type="HOGENOM" id="CLU_044334_0_0_9"/>
<dbReference type="KEGG" id="blr:BRLA_c019990"/>
<accession>A0A075R9V9</accession>
<evidence type="ECO:0000313" key="2">
    <source>
        <dbReference type="Proteomes" id="UP000005850"/>
    </source>
</evidence>
<dbReference type="RefSeq" id="WP_003338648.1">
    <property type="nucleotide sequence ID" value="NZ_CP007806.1"/>
</dbReference>
<dbReference type="Pfam" id="PF14398">
    <property type="entry name" value="ATPgrasp_YheCD"/>
    <property type="match status" value="1"/>
</dbReference>
<evidence type="ECO:0000313" key="1">
    <source>
        <dbReference type="EMBL" id="AIG26320.1"/>
    </source>
</evidence>
<proteinExistence type="predicted"/>
<dbReference type="STRING" id="1042163.BRLA_c019990"/>
<organism evidence="1 2">
    <name type="scientific">Brevibacillus laterosporus LMG 15441</name>
    <dbReference type="NCBI Taxonomy" id="1042163"/>
    <lineage>
        <taxon>Bacteria</taxon>
        <taxon>Bacillati</taxon>
        <taxon>Bacillota</taxon>
        <taxon>Bacilli</taxon>
        <taxon>Bacillales</taxon>
        <taxon>Paenibacillaceae</taxon>
        <taxon>Brevibacillus</taxon>
    </lineage>
</organism>
<keyword evidence="2" id="KW-1185">Reference proteome</keyword>